<protein>
    <submittedName>
        <fullName evidence="1">Putative actin-related protein 2/3 complex subunit 2</fullName>
    </submittedName>
</protein>
<proteinExistence type="predicted"/>
<evidence type="ECO:0000313" key="1">
    <source>
        <dbReference type="EMBL" id="AWO96027.1"/>
    </source>
</evidence>
<organism evidence="1 2">
    <name type="scientific">Scophthalmus maximus</name>
    <name type="common">Turbot</name>
    <name type="synonym">Psetta maxima</name>
    <dbReference type="NCBI Taxonomy" id="52904"/>
    <lineage>
        <taxon>Eukaryota</taxon>
        <taxon>Metazoa</taxon>
        <taxon>Chordata</taxon>
        <taxon>Craniata</taxon>
        <taxon>Vertebrata</taxon>
        <taxon>Euteleostomi</taxon>
        <taxon>Actinopterygii</taxon>
        <taxon>Neopterygii</taxon>
        <taxon>Teleostei</taxon>
        <taxon>Neoteleostei</taxon>
        <taxon>Acanthomorphata</taxon>
        <taxon>Carangaria</taxon>
        <taxon>Pleuronectiformes</taxon>
        <taxon>Pleuronectoidei</taxon>
        <taxon>Scophthalmidae</taxon>
        <taxon>Scophthalmus</taxon>
    </lineage>
</organism>
<dbReference type="EMBL" id="CP026243">
    <property type="protein sequence ID" value="AWO96027.1"/>
    <property type="molecule type" value="Genomic_DNA"/>
</dbReference>
<dbReference type="AlphaFoldDB" id="A0A2U9AWQ2"/>
<gene>
    <name evidence="1" type="ORF">SMAX5B_022040</name>
</gene>
<name>A0A2U9AWQ2_SCOMX</name>
<dbReference type="Proteomes" id="UP000246464">
    <property type="component" value="Chromosome 1"/>
</dbReference>
<sequence>MILLEINNRIIEETLTLKFDGASNGWSFACKRNGTIQSELPHWSSAAGLPGAGVCLARSALCQRMSPQLI</sequence>
<reference evidence="1 2" key="1">
    <citation type="submission" date="2017-12" db="EMBL/GenBank/DDBJ databases">
        <title>Integrating genomic resources of turbot (Scophthalmus maximus) in depth evaluation of genetic and physical mapping variation across individuals.</title>
        <authorList>
            <person name="Martinez P."/>
        </authorList>
    </citation>
    <scope>NUCLEOTIDE SEQUENCE [LARGE SCALE GENOMIC DNA]</scope>
</reference>
<keyword evidence="2" id="KW-1185">Reference proteome</keyword>
<evidence type="ECO:0000313" key="2">
    <source>
        <dbReference type="Proteomes" id="UP000246464"/>
    </source>
</evidence>
<accession>A0A2U9AWQ2</accession>